<evidence type="ECO:0000256" key="4">
    <source>
        <dbReference type="ARBA" id="ARBA00022475"/>
    </source>
</evidence>
<dbReference type="AlphaFoldDB" id="A0A9X1YIG1"/>
<dbReference type="PROSITE" id="PS50109">
    <property type="entry name" value="HIS_KIN"/>
    <property type="match status" value="1"/>
</dbReference>
<dbReference type="SUPFAM" id="SSF55874">
    <property type="entry name" value="ATPase domain of HSP90 chaperone/DNA topoisomerase II/histidine kinase"/>
    <property type="match status" value="1"/>
</dbReference>
<evidence type="ECO:0000259" key="16">
    <source>
        <dbReference type="PROSITE" id="PS50839"/>
    </source>
</evidence>
<dbReference type="InterPro" id="IPR042240">
    <property type="entry name" value="CHASE_sf"/>
</dbReference>
<dbReference type="SMART" id="SM00387">
    <property type="entry name" value="HATPase_c"/>
    <property type="match status" value="1"/>
</dbReference>
<evidence type="ECO:0000259" key="15">
    <source>
        <dbReference type="PROSITE" id="PS50110"/>
    </source>
</evidence>
<dbReference type="Pfam" id="PF02518">
    <property type="entry name" value="HATPase_c"/>
    <property type="match status" value="1"/>
</dbReference>
<dbReference type="GO" id="GO:0009927">
    <property type="term" value="F:histidine phosphotransfer kinase activity"/>
    <property type="evidence" value="ECO:0007669"/>
    <property type="project" value="TreeGrafter"/>
</dbReference>
<dbReference type="Gene3D" id="1.10.287.130">
    <property type="match status" value="1"/>
</dbReference>
<comment type="caution">
    <text evidence="17">The sequence shown here is derived from an EMBL/GenBank/DDBJ whole genome shotgun (WGS) entry which is preliminary data.</text>
</comment>
<feature type="transmembrane region" description="Helical" evidence="13">
    <location>
        <begin position="189"/>
        <end position="211"/>
    </location>
</feature>
<dbReference type="InterPro" id="IPR011006">
    <property type="entry name" value="CheY-like_superfamily"/>
</dbReference>
<name>A0A9X1YIG1_9BURK</name>
<feature type="modified residue" description="4-aspartylphosphate" evidence="12">
    <location>
        <position position="878"/>
    </location>
</feature>
<feature type="transmembrane region" description="Helical" evidence="13">
    <location>
        <begin position="56"/>
        <end position="76"/>
    </location>
</feature>
<dbReference type="Gene3D" id="3.30.565.10">
    <property type="entry name" value="Histidine kinase-like ATPase, C-terminal domain"/>
    <property type="match status" value="1"/>
</dbReference>
<evidence type="ECO:0000256" key="13">
    <source>
        <dbReference type="SAM" id="Phobius"/>
    </source>
</evidence>
<dbReference type="Proteomes" id="UP001139353">
    <property type="component" value="Unassembled WGS sequence"/>
</dbReference>
<dbReference type="InterPro" id="IPR036890">
    <property type="entry name" value="HATPase_C_sf"/>
</dbReference>
<evidence type="ECO:0000259" key="14">
    <source>
        <dbReference type="PROSITE" id="PS50109"/>
    </source>
</evidence>
<dbReference type="PRINTS" id="PR00344">
    <property type="entry name" value="BCTRLSENSOR"/>
</dbReference>
<dbReference type="InterPro" id="IPR001789">
    <property type="entry name" value="Sig_transdc_resp-reg_receiver"/>
</dbReference>
<dbReference type="GO" id="GO:0000155">
    <property type="term" value="F:phosphorelay sensor kinase activity"/>
    <property type="evidence" value="ECO:0007669"/>
    <property type="project" value="InterPro"/>
</dbReference>
<feature type="domain" description="CHASE" evidence="16">
    <location>
        <begin position="316"/>
        <end position="483"/>
    </location>
</feature>
<keyword evidence="7 13" id="KW-0812">Transmembrane</keyword>
<dbReference type="InterPro" id="IPR007895">
    <property type="entry name" value="MASE1"/>
</dbReference>
<evidence type="ECO:0000313" key="17">
    <source>
        <dbReference type="EMBL" id="MCK9685465.1"/>
    </source>
</evidence>
<keyword evidence="8" id="KW-0418">Kinase</keyword>
<dbReference type="Gene3D" id="3.30.450.350">
    <property type="entry name" value="CHASE domain"/>
    <property type="match status" value="1"/>
</dbReference>
<dbReference type="PANTHER" id="PTHR43047:SF72">
    <property type="entry name" value="OSMOSENSING HISTIDINE PROTEIN KINASE SLN1"/>
    <property type="match status" value="1"/>
</dbReference>
<accession>A0A9X1YIG1</accession>
<keyword evidence="6" id="KW-0808">Transferase</keyword>
<keyword evidence="9 13" id="KW-1133">Transmembrane helix</keyword>
<dbReference type="SMART" id="SM00388">
    <property type="entry name" value="HisKA"/>
    <property type="match status" value="1"/>
</dbReference>
<feature type="transmembrane region" description="Helical" evidence="13">
    <location>
        <begin position="122"/>
        <end position="145"/>
    </location>
</feature>
<protein>
    <recommendedName>
        <fullName evidence="3">histidine kinase</fullName>
        <ecNumber evidence="3">2.7.13.3</ecNumber>
    </recommendedName>
</protein>
<feature type="transmembrane region" description="Helical" evidence="13">
    <location>
        <begin position="31"/>
        <end position="49"/>
    </location>
</feature>
<sequence length="1070" mass="114721">MLTISLAWAIGAVARLGLWLSIVPGPVAANWLAANWLAAGLALAALMVFGRRALAGLAIGLLAANWLQGVGSFGAFDAAAARVAILVTLGELAQALLAAWALRSLPRELPRNPVRQTLRYALTVALCGLVAASVGSFAWLGLAVAPHAEPLFGWVAGWLGDVAGMLVVTPVLLLLFHPRLRTDRLTVQPFPLICLGLGLTAFCTFAVGLSVRDAQTERFKADAGRLAMTLQTHVELTARDLETLQHYFYKIDVGPDEFRSVSTPLLARSPWQSTFAWLPRVTIALREAFESSPSGLDGTSIREIDPQGSVVRAGLRSDYFPVAWTDPAAGREALIGLDDSHDAQRGTALARAVAGHAMSSTPPLSTVANSPEGKLVQTLYAPVDNEAVSRLWPSDPGHVRGMVAATLDLAALLEASVAQMGTHDETLLLFDPDAPRSAALLWSAGRPLRIIEPAQRDDLTDRIDAGVSVRHEIRVADRRWTMLARPAWADAMPRPGWLQASVLASGLAFTALLTALLAARRRRDELLQDAREQLEVQVEARTHDLGETNARLRDEIEGHRRTEALLQDARQSAEAASRAKSQFLANMSHEIRTPLNAVLGYTQLLIKDRRQVPDARDRLRVIYAAGQRLLGLINDVLDLAKIEAGALQVHLAPIDLRRELGEVFSMFEPRAQAKGLALRLDIDLDDECGLVTDRAKFGQVVLNLLGNALKFTDTGHIALRAWRAGGDTLVEVEDSGPGMDADEMAGIFTAFRQGAAGLDKGGTGLGLNLSRHIAQALGGELTVASEKGRGTTVRLRLPMAQVDRAGVAAPALVGGQRLAPGSSLRVLVVEDDPHSRDVLVTLLRQTGCEVEAAVDGEAGLAACRARPDDAPFDIVFSDIRMPRLDGLQMLQALRADPRTRGLALVAVSASSLEHERRYYVERGFQDFVGKPYEFAAIHEMLVLHAGARLVAAPDDAHGVDVDPAAAVEACDRLQRDALAAAGAVRRSVLRAQLASLADGAATGSMRQVRERLATLAAAPPPSLPEGLLAQLEADLRQYDFTTLEARVRDALAADAASDDDDGHAFKGVTP</sequence>
<dbReference type="InterPro" id="IPR006189">
    <property type="entry name" value="CHASE_dom"/>
</dbReference>
<keyword evidence="10" id="KW-0902">Two-component regulatory system</keyword>
<evidence type="ECO:0000256" key="11">
    <source>
        <dbReference type="ARBA" id="ARBA00023136"/>
    </source>
</evidence>
<feature type="transmembrane region" description="Helical" evidence="13">
    <location>
        <begin position="82"/>
        <end position="102"/>
    </location>
</feature>
<dbReference type="CDD" id="cd17546">
    <property type="entry name" value="REC_hyHK_CKI1_RcsC-like"/>
    <property type="match status" value="1"/>
</dbReference>
<dbReference type="InterPro" id="IPR003661">
    <property type="entry name" value="HisK_dim/P_dom"/>
</dbReference>
<dbReference type="InterPro" id="IPR005467">
    <property type="entry name" value="His_kinase_dom"/>
</dbReference>
<keyword evidence="11 13" id="KW-0472">Membrane</keyword>
<evidence type="ECO:0000256" key="7">
    <source>
        <dbReference type="ARBA" id="ARBA00022692"/>
    </source>
</evidence>
<evidence type="ECO:0000256" key="12">
    <source>
        <dbReference type="PROSITE-ProRule" id="PRU00169"/>
    </source>
</evidence>
<dbReference type="SMART" id="SM00448">
    <property type="entry name" value="REC"/>
    <property type="match status" value="1"/>
</dbReference>
<evidence type="ECO:0000256" key="8">
    <source>
        <dbReference type="ARBA" id="ARBA00022777"/>
    </source>
</evidence>
<dbReference type="SMART" id="SM01079">
    <property type="entry name" value="CHASE"/>
    <property type="match status" value="1"/>
</dbReference>
<dbReference type="InterPro" id="IPR036097">
    <property type="entry name" value="HisK_dim/P_sf"/>
</dbReference>
<dbReference type="RefSeq" id="WP_275681467.1">
    <property type="nucleotide sequence ID" value="NZ_JAJLJH010000001.1"/>
</dbReference>
<dbReference type="FunFam" id="1.10.287.130:FF:000001">
    <property type="entry name" value="Two-component sensor histidine kinase"/>
    <property type="match status" value="1"/>
</dbReference>
<feature type="transmembrane region" description="Helical" evidence="13">
    <location>
        <begin position="151"/>
        <end position="177"/>
    </location>
</feature>
<evidence type="ECO:0000256" key="10">
    <source>
        <dbReference type="ARBA" id="ARBA00023012"/>
    </source>
</evidence>
<dbReference type="Gene3D" id="3.40.50.2300">
    <property type="match status" value="1"/>
</dbReference>
<evidence type="ECO:0000256" key="2">
    <source>
        <dbReference type="ARBA" id="ARBA00004651"/>
    </source>
</evidence>
<evidence type="ECO:0000256" key="9">
    <source>
        <dbReference type="ARBA" id="ARBA00022989"/>
    </source>
</evidence>
<evidence type="ECO:0000256" key="1">
    <source>
        <dbReference type="ARBA" id="ARBA00000085"/>
    </source>
</evidence>
<dbReference type="EMBL" id="JAJLJH010000001">
    <property type="protein sequence ID" value="MCK9685465.1"/>
    <property type="molecule type" value="Genomic_DNA"/>
</dbReference>
<evidence type="ECO:0000256" key="6">
    <source>
        <dbReference type="ARBA" id="ARBA00022679"/>
    </source>
</evidence>
<dbReference type="InterPro" id="IPR004358">
    <property type="entry name" value="Sig_transdc_His_kin-like_C"/>
</dbReference>
<feature type="domain" description="Response regulatory" evidence="15">
    <location>
        <begin position="825"/>
        <end position="945"/>
    </location>
</feature>
<gene>
    <name evidence="17" type="ORF">LPC04_07060</name>
</gene>
<dbReference type="Pfam" id="PF00072">
    <property type="entry name" value="Response_reg"/>
    <property type="match status" value="1"/>
</dbReference>
<comment type="catalytic activity">
    <reaction evidence="1">
        <text>ATP + protein L-histidine = ADP + protein N-phospho-L-histidine.</text>
        <dbReference type="EC" id="2.7.13.3"/>
    </reaction>
</comment>
<keyword evidence="4" id="KW-1003">Cell membrane</keyword>
<dbReference type="Pfam" id="PF05231">
    <property type="entry name" value="MASE1"/>
    <property type="match status" value="1"/>
</dbReference>
<evidence type="ECO:0000313" key="18">
    <source>
        <dbReference type="Proteomes" id="UP001139353"/>
    </source>
</evidence>
<dbReference type="CDD" id="cd00082">
    <property type="entry name" value="HisKA"/>
    <property type="match status" value="1"/>
</dbReference>
<keyword evidence="5 12" id="KW-0597">Phosphoprotein</keyword>
<reference evidence="17" key="1">
    <citation type="submission" date="2021-11" db="EMBL/GenBank/DDBJ databases">
        <title>BS-T2-15 a new species belonging to the Comamonadaceae family isolated from the soil of a French oak forest.</title>
        <authorList>
            <person name="Mieszkin S."/>
            <person name="Alain K."/>
        </authorList>
    </citation>
    <scope>NUCLEOTIDE SEQUENCE</scope>
    <source>
        <strain evidence="17">BS-T2-15</strain>
    </source>
</reference>
<evidence type="ECO:0000256" key="3">
    <source>
        <dbReference type="ARBA" id="ARBA00012438"/>
    </source>
</evidence>
<dbReference type="PANTHER" id="PTHR43047">
    <property type="entry name" value="TWO-COMPONENT HISTIDINE PROTEIN KINASE"/>
    <property type="match status" value="1"/>
</dbReference>
<dbReference type="SUPFAM" id="SSF47384">
    <property type="entry name" value="Homodimeric domain of signal transducing histidine kinase"/>
    <property type="match status" value="1"/>
</dbReference>
<proteinExistence type="predicted"/>
<dbReference type="Pfam" id="PF00512">
    <property type="entry name" value="HisKA"/>
    <property type="match status" value="1"/>
</dbReference>
<dbReference type="Pfam" id="PF03924">
    <property type="entry name" value="CHASE"/>
    <property type="match status" value="1"/>
</dbReference>
<keyword evidence="18" id="KW-1185">Reference proteome</keyword>
<comment type="subcellular location">
    <subcellularLocation>
        <location evidence="2">Cell membrane</location>
        <topology evidence="2">Multi-pass membrane protein</topology>
    </subcellularLocation>
</comment>
<dbReference type="EC" id="2.7.13.3" evidence="3"/>
<dbReference type="PROSITE" id="PS50839">
    <property type="entry name" value="CHASE"/>
    <property type="match status" value="1"/>
</dbReference>
<dbReference type="SUPFAM" id="SSF52172">
    <property type="entry name" value="CheY-like"/>
    <property type="match status" value="1"/>
</dbReference>
<evidence type="ECO:0000256" key="5">
    <source>
        <dbReference type="ARBA" id="ARBA00022553"/>
    </source>
</evidence>
<dbReference type="PROSITE" id="PS50110">
    <property type="entry name" value="RESPONSE_REGULATORY"/>
    <property type="match status" value="1"/>
</dbReference>
<dbReference type="InterPro" id="IPR003594">
    <property type="entry name" value="HATPase_dom"/>
</dbReference>
<dbReference type="GO" id="GO:0005886">
    <property type="term" value="C:plasma membrane"/>
    <property type="evidence" value="ECO:0007669"/>
    <property type="project" value="UniProtKB-SubCell"/>
</dbReference>
<organism evidence="17 18">
    <name type="scientific">Scleromatobacter humisilvae</name>
    <dbReference type="NCBI Taxonomy" id="2897159"/>
    <lineage>
        <taxon>Bacteria</taxon>
        <taxon>Pseudomonadati</taxon>
        <taxon>Pseudomonadota</taxon>
        <taxon>Betaproteobacteria</taxon>
        <taxon>Burkholderiales</taxon>
        <taxon>Sphaerotilaceae</taxon>
        <taxon>Scleromatobacter</taxon>
    </lineage>
</organism>
<feature type="domain" description="Histidine kinase" evidence="14">
    <location>
        <begin position="586"/>
        <end position="801"/>
    </location>
</feature>